<evidence type="ECO:0000313" key="2">
    <source>
        <dbReference type="EMBL" id="CEK72764.1"/>
    </source>
</evidence>
<feature type="signal peptide" evidence="1">
    <location>
        <begin position="1"/>
        <end position="20"/>
    </location>
</feature>
<feature type="chain" id="PRO_5002112436" evidence="1">
    <location>
        <begin position="21"/>
        <end position="345"/>
    </location>
</feature>
<sequence length="345" mass="38470">AKLYFDVLAVSLRLTAFLCAENKDEDETTQDHLIQVINRTLSWCSNCLVAHLSHEEVVHRELATTHLETILRLCSNLLMVGLVRVSFLEAVVELFKTVLIQPTASIRLKSCVLRGIYQLSHVMKYKKLLLEDDRTVLLADFCSFSIDCIFGSLPNAATISGDQEDGDNVDGNERLNLEESSHNFSAVTSETVAVILELTSPESTPRVNCEKLVASILAFMLKEATSPLHQSLTSGKEALLPPLTSSVMAVFKKRDALKKMFFVQLQNFLDLANPPVTLSQVQGLLAIIEVLTPDFANQMLATMYKSLSNALVNLTVRDLNEEMIGDLKRRIEEKLHKYADMDTAL</sequence>
<name>A0A0B6ZVV6_9EUPU</name>
<proteinExistence type="predicted"/>
<gene>
    <name evidence="2" type="primary">ORF83854</name>
</gene>
<evidence type="ECO:0000256" key="1">
    <source>
        <dbReference type="SAM" id="SignalP"/>
    </source>
</evidence>
<accession>A0A0B6ZVV6</accession>
<dbReference type="AlphaFoldDB" id="A0A0B6ZVV6"/>
<reference evidence="2" key="1">
    <citation type="submission" date="2014-12" db="EMBL/GenBank/DDBJ databases">
        <title>Insight into the proteome of Arion vulgaris.</title>
        <authorList>
            <person name="Aradska J."/>
            <person name="Bulat T."/>
            <person name="Smidak R."/>
            <person name="Sarate P."/>
            <person name="Gangsoo J."/>
            <person name="Sialana F."/>
            <person name="Bilban M."/>
            <person name="Lubec G."/>
        </authorList>
    </citation>
    <scope>NUCLEOTIDE SEQUENCE</scope>
    <source>
        <tissue evidence="2">Skin</tissue>
    </source>
</reference>
<keyword evidence="1" id="KW-0732">Signal</keyword>
<feature type="non-terminal residue" evidence="2">
    <location>
        <position position="1"/>
    </location>
</feature>
<organism evidence="2">
    <name type="scientific">Arion vulgaris</name>
    <dbReference type="NCBI Taxonomy" id="1028688"/>
    <lineage>
        <taxon>Eukaryota</taxon>
        <taxon>Metazoa</taxon>
        <taxon>Spiralia</taxon>
        <taxon>Lophotrochozoa</taxon>
        <taxon>Mollusca</taxon>
        <taxon>Gastropoda</taxon>
        <taxon>Heterobranchia</taxon>
        <taxon>Euthyneura</taxon>
        <taxon>Panpulmonata</taxon>
        <taxon>Eupulmonata</taxon>
        <taxon>Stylommatophora</taxon>
        <taxon>Helicina</taxon>
        <taxon>Arionoidea</taxon>
        <taxon>Arionidae</taxon>
        <taxon>Arion</taxon>
    </lineage>
</organism>
<protein>
    <submittedName>
        <fullName evidence="2">Uncharacterized protein</fullName>
    </submittedName>
</protein>
<dbReference type="EMBL" id="HACG01025899">
    <property type="protein sequence ID" value="CEK72764.1"/>
    <property type="molecule type" value="Transcribed_RNA"/>
</dbReference>